<feature type="transmembrane region" description="Helical" evidence="2">
    <location>
        <begin position="276"/>
        <end position="294"/>
    </location>
</feature>
<name>A0A1P8WJD8_9PLAN</name>
<dbReference type="PANTHER" id="PTHR13325:SF3">
    <property type="entry name" value="MEMBRANE-BOUND TRANSCRIPTION FACTOR SITE-2 PROTEASE"/>
    <property type="match status" value="1"/>
</dbReference>
<dbReference type="InterPro" id="IPR001193">
    <property type="entry name" value="MBTPS2"/>
</dbReference>
<evidence type="ECO:0000256" key="1">
    <source>
        <dbReference type="SAM" id="MobiDB-lite"/>
    </source>
</evidence>
<feature type="transmembrane region" description="Helical" evidence="2">
    <location>
        <begin position="247"/>
        <end position="270"/>
    </location>
</feature>
<feature type="transmembrane region" description="Helical" evidence="2">
    <location>
        <begin position="386"/>
        <end position="407"/>
    </location>
</feature>
<dbReference type="GO" id="GO:0016020">
    <property type="term" value="C:membrane"/>
    <property type="evidence" value="ECO:0007669"/>
    <property type="project" value="InterPro"/>
</dbReference>
<dbReference type="STRING" id="1891926.Fuma_03785"/>
<keyword evidence="4" id="KW-1185">Reference proteome</keyword>
<keyword evidence="2" id="KW-0472">Membrane</keyword>
<dbReference type="Proteomes" id="UP000187735">
    <property type="component" value="Chromosome"/>
</dbReference>
<dbReference type="OrthoDB" id="9759690at2"/>
<dbReference type="AlphaFoldDB" id="A0A1P8WJD8"/>
<accession>A0A1P8WJD8</accession>
<dbReference type="RefSeq" id="WP_077025516.1">
    <property type="nucleotide sequence ID" value="NZ_CP017641.1"/>
</dbReference>
<sequence>MKQAIIQWRLRRDVEVHPAGESDGAWTIKDPVKLSYFRVEAEELALLQVLDGRRSWSDAINRLSAEFPDSEFSEQNLQMFLATAIKAGILSPVGVGFGAQMAVMAQQAKSSAVYRKFFSLISHRFRGIDPSRLLRILDQLFGWIFRPAVLRLAAGFVLVAAVLILSRWTQLWSELPSISQLVTPQNAMMLGVTVVFIKILHEIGHGLTCHHYGGECHELGCIVVGFLPLLYCDVSDTWLQQNRVYRIFVSAAGIAVELFLAAVFGLLWMASVPGTLHTFFLNVMLVSSLNTVLVNGNPLLRYDGYYVLCDLIRIPNLGLEARAAAYSVFDRTVLGLRQPMQASMPFVRRLWLPVFGAASIVYRFVVLFAILMVIHAALKPLRLEGVAWFLALTIGLGMVISMMAFVRQRVAAVRRNGTVSSRAVIGLAGLSAVLAAILFWPLPYSIVAPFTLAPGQSMPVYVAEPGYADVKVAAGDQVSMNETLATLRNPDLELSIVDTEGELRVRKAQVRHLTGTRSASAIAAAALPASELAVASARERLASLQQKSRRLVLKSPADGTVYPPRSRRRPTANPLGQTFWSGTPLDAANQSTWLNEQTLVAWIGTQELVRAVVYVPQQTIEFVQPDRLVDLTFHSLPGQPISGVVRKVNDAPETVAPAELAARKLLLVQGPEGQLVDTVFAAHVQLNRKDGELPPLYSTGYATIECQPTSLAARAWRVISHTFAFEL</sequence>
<dbReference type="GO" id="GO:0004222">
    <property type="term" value="F:metalloendopeptidase activity"/>
    <property type="evidence" value="ECO:0007669"/>
    <property type="project" value="InterPro"/>
</dbReference>
<feature type="transmembrane region" description="Helical" evidence="2">
    <location>
        <begin position="350"/>
        <end position="374"/>
    </location>
</feature>
<protein>
    <submittedName>
        <fullName evidence="3">Efflux transporter, RND family, MFP subunit</fullName>
    </submittedName>
</protein>
<reference evidence="3 4" key="1">
    <citation type="journal article" date="2016" name="Front. Microbiol.">
        <title>Fuerstia marisgermanicae gen. nov., sp. nov., an Unusual Member of the Phylum Planctomycetes from the German Wadden Sea.</title>
        <authorList>
            <person name="Kohn T."/>
            <person name="Heuer A."/>
            <person name="Jogler M."/>
            <person name="Vollmers J."/>
            <person name="Boedeker C."/>
            <person name="Bunk B."/>
            <person name="Rast P."/>
            <person name="Borchert D."/>
            <person name="Glockner I."/>
            <person name="Freese H.M."/>
            <person name="Klenk H.P."/>
            <person name="Overmann J."/>
            <person name="Kaster A.K."/>
            <person name="Rohde M."/>
            <person name="Wiegand S."/>
            <person name="Jogler C."/>
        </authorList>
    </citation>
    <scope>NUCLEOTIDE SEQUENCE [LARGE SCALE GENOMIC DNA]</scope>
    <source>
        <strain evidence="3 4">NH11</strain>
    </source>
</reference>
<organism evidence="3 4">
    <name type="scientific">Fuerstiella marisgermanici</name>
    <dbReference type="NCBI Taxonomy" id="1891926"/>
    <lineage>
        <taxon>Bacteria</taxon>
        <taxon>Pseudomonadati</taxon>
        <taxon>Planctomycetota</taxon>
        <taxon>Planctomycetia</taxon>
        <taxon>Planctomycetales</taxon>
        <taxon>Planctomycetaceae</taxon>
        <taxon>Fuerstiella</taxon>
    </lineage>
</organism>
<proteinExistence type="predicted"/>
<feature type="transmembrane region" description="Helical" evidence="2">
    <location>
        <begin position="148"/>
        <end position="169"/>
    </location>
</feature>
<dbReference type="EMBL" id="CP017641">
    <property type="protein sequence ID" value="APZ94161.1"/>
    <property type="molecule type" value="Genomic_DNA"/>
</dbReference>
<evidence type="ECO:0000256" key="2">
    <source>
        <dbReference type="SAM" id="Phobius"/>
    </source>
</evidence>
<dbReference type="GO" id="GO:0005737">
    <property type="term" value="C:cytoplasm"/>
    <property type="evidence" value="ECO:0007669"/>
    <property type="project" value="TreeGrafter"/>
</dbReference>
<feature type="transmembrane region" description="Helical" evidence="2">
    <location>
        <begin position="419"/>
        <end position="442"/>
    </location>
</feature>
<dbReference type="GO" id="GO:0031293">
    <property type="term" value="P:membrane protein intracellular domain proteolysis"/>
    <property type="evidence" value="ECO:0007669"/>
    <property type="project" value="TreeGrafter"/>
</dbReference>
<dbReference type="PANTHER" id="PTHR13325">
    <property type="entry name" value="PROTEASE M50 MEMBRANE-BOUND TRANSCRIPTION FACTOR SITE 2 PROTEASE"/>
    <property type="match status" value="1"/>
</dbReference>
<gene>
    <name evidence="3" type="ORF">Fuma_03785</name>
</gene>
<evidence type="ECO:0000313" key="3">
    <source>
        <dbReference type="EMBL" id="APZ94161.1"/>
    </source>
</evidence>
<feature type="region of interest" description="Disordered" evidence="1">
    <location>
        <begin position="556"/>
        <end position="577"/>
    </location>
</feature>
<keyword evidence="2" id="KW-0812">Transmembrane</keyword>
<evidence type="ECO:0000313" key="4">
    <source>
        <dbReference type="Proteomes" id="UP000187735"/>
    </source>
</evidence>
<dbReference type="KEGG" id="fmr:Fuma_03785"/>
<keyword evidence="2" id="KW-1133">Transmembrane helix</keyword>